<evidence type="ECO:0000313" key="2">
    <source>
        <dbReference type="Proteomes" id="UP000029452"/>
    </source>
</evidence>
<dbReference type="PATRIC" id="fig|178606.4.peg.272"/>
<evidence type="ECO:0000313" key="1">
    <source>
        <dbReference type="EMBL" id="KGA95056.1"/>
    </source>
</evidence>
<dbReference type="EMBL" id="JPGK01000001">
    <property type="protein sequence ID" value="KGA95056.1"/>
    <property type="molecule type" value="Genomic_DNA"/>
</dbReference>
<reference evidence="1 2" key="1">
    <citation type="submission" date="2014-06" db="EMBL/GenBank/DDBJ databases">
        <title>Draft genome sequence of iron oxidizing acidophile Leptospirillum ferriphilum DSM14647.</title>
        <authorList>
            <person name="Cardenas J.P."/>
            <person name="Lazcano M."/>
            <person name="Ossandon F.J."/>
            <person name="Corbett M."/>
            <person name="Holmes D.S."/>
            <person name="Watkin E."/>
        </authorList>
    </citation>
    <scope>NUCLEOTIDE SEQUENCE [LARGE SCALE GENOMIC DNA]</scope>
    <source>
        <strain evidence="1 2">DSM 14647</strain>
    </source>
</reference>
<sequence length="156" mass="17211">MTRRNLLLSGLVFLIGLSGLAACHPRDTRSTRLSGTIQESRALRVSARLSVTGLSVRMENHGRSDERIRRYFLKTPSGEESDLLTNGTFRDRFSGRVRRWGRMGLPTVLPAGSVTNGWLFFPAVPPGSRLVFRLLNTYGTAESLSIPVPPAMAKTP</sequence>
<gene>
    <name evidence="1" type="ORF">LptCag_2490</name>
</gene>
<evidence type="ECO:0008006" key="3">
    <source>
        <dbReference type="Google" id="ProtNLM"/>
    </source>
</evidence>
<dbReference type="AlphaFoldDB" id="A0A094YPB1"/>
<dbReference type="Proteomes" id="UP000029452">
    <property type="component" value="Unassembled WGS sequence"/>
</dbReference>
<name>A0A094YPB1_9BACT</name>
<organism evidence="1 2">
    <name type="scientific">Leptospirillum ferriphilum</name>
    <dbReference type="NCBI Taxonomy" id="178606"/>
    <lineage>
        <taxon>Bacteria</taxon>
        <taxon>Pseudomonadati</taxon>
        <taxon>Nitrospirota</taxon>
        <taxon>Nitrospiria</taxon>
        <taxon>Nitrospirales</taxon>
        <taxon>Nitrospiraceae</taxon>
        <taxon>Leptospirillum</taxon>
    </lineage>
</organism>
<dbReference type="PROSITE" id="PS51257">
    <property type="entry name" value="PROKAR_LIPOPROTEIN"/>
    <property type="match status" value="1"/>
</dbReference>
<dbReference type="RefSeq" id="WP_023524339.1">
    <property type="nucleotide sequence ID" value="NZ_JBPKCJ010000001.1"/>
</dbReference>
<accession>A0A094YPB1</accession>
<protein>
    <recommendedName>
        <fullName evidence="3">DUF4352 domain-containing protein</fullName>
    </recommendedName>
</protein>
<proteinExistence type="predicted"/>
<comment type="caution">
    <text evidence="1">The sequence shown here is derived from an EMBL/GenBank/DDBJ whole genome shotgun (WGS) entry which is preliminary data.</text>
</comment>